<reference evidence="2" key="1">
    <citation type="journal article" date="2015" name="Nat. Commun.">
        <title>Ape parasite origins of human malaria virulence genes.</title>
        <authorList>
            <person name="Larremore D.B."/>
            <person name="Sundararaman S.A."/>
            <person name="Liu W."/>
            <person name="Proto W.R."/>
            <person name="Clauset A."/>
            <person name="Loy D.E."/>
            <person name="Speede S."/>
            <person name="Plenderleith L.J."/>
            <person name="Sharp P.M."/>
            <person name="Hahn B.H."/>
            <person name="Rayner J.C."/>
            <person name="Buckee C.O."/>
        </authorList>
    </citation>
    <scope>NUCLEOTIDE SEQUENCE</scope>
    <source>
        <strain evidence="2">DGptt540Y510</strain>
    </source>
</reference>
<dbReference type="GO" id="GO:0046789">
    <property type="term" value="F:host cell surface receptor binding"/>
    <property type="evidence" value="ECO:0007669"/>
    <property type="project" value="InterPro"/>
</dbReference>
<protein>
    <submittedName>
        <fullName evidence="2">Erythrocyte membrane protein 1</fullName>
    </submittedName>
</protein>
<name>A0A0N9BHJ8_9APIC</name>
<proteinExistence type="predicted"/>
<dbReference type="Pfam" id="PF05424">
    <property type="entry name" value="Duffy_binding"/>
    <property type="match status" value="1"/>
</dbReference>
<gene>
    <name evidence="2" type="primary">var</name>
</gene>
<organism evidence="2">
    <name type="scientific">Plasmodium sp</name>
    <dbReference type="NCBI Taxonomy" id="31272"/>
    <lineage>
        <taxon>Eukaryota</taxon>
        <taxon>Sar</taxon>
        <taxon>Alveolata</taxon>
        <taxon>Apicomplexa</taxon>
        <taxon>Aconoidasida</taxon>
        <taxon>Haemosporida</taxon>
        <taxon>Plasmodiidae</taxon>
        <taxon>Plasmodium</taxon>
    </lineage>
</organism>
<dbReference type="GO" id="GO:0016020">
    <property type="term" value="C:membrane"/>
    <property type="evidence" value="ECO:0007669"/>
    <property type="project" value="InterPro"/>
</dbReference>
<accession>A0A0N9BHJ8</accession>
<dbReference type="SUPFAM" id="SSF140924">
    <property type="entry name" value="Duffy binding domain-like"/>
    <property type="match status" value="1"/>
</dbReference>
<feature type="non-terminal residue" evidence="2">
    <location>
        <position position="124"/>
    </location>
</feature>
<sequence>DIIRGKDLFRGYNERDRAQKTQIQDNLKEIFGNIYNNLMIELEKDQTKKEAAKKRYNHAPNYYKLREDWWTVNRSTIWQAITCGVHGSNYFRHTCLGGGLATDNCRCATDQVPTYFDYVPQYLR</sequence>
<dbReference type="AlphaFoldDB" id="A0A0N9BHJ8"/>
<dbReference type="EMBL" id="KP167201">
    <property type="protein sequence ID" value="ALD49207.1"/>
    <property type="molecule type" value="Genomic_DNA"/>
</dbReference>
<dbReference type="InterPro" id="IPR042202">
    <property type="entry name" value="Duffy-ag-bd_sf"/>
</dbReference>
<dbReference type="Gene3D" id="1.20.1310.20">
    <property type="entry name" value="Duffy-antigen binding domain"/>
    <property type="match status" value="1"/>
</dbReference>
<dbReference type="InterPro" id="IPR008602">
    <property type="entry name" value="Duffy-antigen-binding"/>
</dbReference>
<feature type="non-terminal residue" evidence="2">
    <location>
        <position position="1"/>
    </location>
</feature>
<feature type="domain" description="Duffy-antigen binding" evidence="1">
    <location>
        <begin position="1"/>
        <end position="124"/>
    </location>
</feature>
<evidence type="ECO:0000313" key="2">
    <source>
        <dbReference type="EMBL" id="ALD49207.1"/>
    </source>
</evidence>
<evidence type="ECO:0000259" key="1">
    <source>
        <dbReference type="Pfam" id="PF05424"/>
    </source>
</evidence>